<sequence>MKLTLLAAAAALAGTATVGLSTTGDTPEAGFSGRYAYLAAGGSDAGFATTWTVTGCGADCVHITTASGLTDTDAHREGDTWVFTRYDSAGIRCDNAKVLPATIRFTIDPASLHGRLEPEGTPCGGVSRASGFTLTKLA</sequence>
<feature type="signal peptide" evidence="1">
    <location>
        <begin position="1"/>
        <end position="18"/>
    </location>
</feature>
<organism evidence="2 3">
    <name type="scientific">Mycolicibacter acidiphilus</name>
    <dbReference type="NCBI Taxonomy" id="2835306"/>
    <lineage>
        <taxon>Bacteria</taxon>
        <taxon>Bacillati</taxon>
        <taxon>Actinomycetota</taxon>
        <taxon>Actinomycetes</taxon>
        <taxon>Mycobacteriales</taxon>
        <taxon>Mycobacteriaceae</taxon>
        <taxon>Mycolicibacter</taxon>
    </lineage>
</organism>
<keyword evidence="3" id="KW-1185">Reference proteome</keyword>
<keyword evidence="1" id="KW-0732">Signal</keyword>
<evidence type="ECO:0000313" key="2">
    <source>
        <dbReference type="EMBL" id="MBS9534440.1"/>
    </source>
</evidence>
<reference evidence="2 3" key="1">
    <citation type="submission" date="2021-05" db="EMBL/GenBank/DDBJ databases">
        <title>Mycobacterium acidophilum sp. nov., an extremely acid-tolerant member of the genus Mycobacterium.</title>
        <authorList>
            <person name="Xia J."/>
        </authorList>
    </citation>
    <scope>NUCLEOTIDE SEQUENCE [LARGE SCALE GENOMIC DNA]</scope>
    <source>
        <strain evidence="2 3">M1</strain>
    </source>
</reference>
<evidence type="ECO:0008006" key="4">
    <source>
        <dbReference type="Google" id="ProtNLM"/>
    </source>
</evidence>
<accession>A0ABS5RJK6</accession>
<proteinExistence type="predicted"/>
<feature type="chain" id="PRO_5047291026" description="Secreted protein" evidence="1">
    <location>
        <begin position="19"/>
        <end position="138"/>
    </location>
</feature>
<dbReference type="EMBL" id="JAHCLR010000023">
    <property type="protein sequence ID" value="MBS9534440.1"/>
    <property type="molecule type" value="Genomic_DNA"/>
</dbReference>
<evidence type="ECO:0000313" key="3">
    <source>
        <dbReference type="Proteomes" id="UP001519535"/>
    </source>
</evidence>
<gene>
    <name evidence="2" type="ORF">KIH27_12675</name>
</gene>
<evidence type="ECO:0000256" key="1">
    <source>
        <dbReference type="SAM" id="SignalP"/>
    </source>
</evidence>
<dbReference type="RefSeq" id="WP_214093312.1">
    <property type="nucleotide sequence ID" value="NZ_JAHCLR010000023.1"/>
</dbReference>
<protein>
    <recommendedName>
        <fullName evidence="4">Secreted protein</fullName>
    </recommendedName>
</protein>
<comment type="caution">
    <text evidence="2">The sequence shown here is derived from an EMBL/GenBank/DDBJ whole genome shotgun (WGS) entry which is preliminary data.</text>
</comment>
<name>A0ABS5RJK6_9MYCO</name>
<dbReference type="Proteomes" id="UP001519535">
    <property type="component" value="Unassembled WGS sequence"/>
</dbReference>